<dbReference type="EMBL" id="DF973891">
    <property type="protein sequence ID" value="GAU41939.1"/>
    <property type="molecule type" value="Genomic_DNA"/>
</dbReference>
<feature type="region of interest" description="Disordered" evidence="1">
    <location>
        <begin position="1"/>
        <end position="24"/>
    </location>
</feature>
<proteinExistence type="predicted"/>
<evidence type="ECO:0000313" key="3">
    <source>
        <dbReference type="Proteomes" id="UP000242715"/>
    </source>
</evidence>
<sequence>MYMGEKSLPKSKQNNHPYRGNSQRTRPIFDITFAKTPSHFTRTCPRASVIWLPNTPSQLFYLILLTFRNNMGERLLSFLHRGPILFNYLKLCSDHLIKLIISRQDHNHFRCIWYNKSEDIKVSH</sequence>
<feature type="compositionally biased region" description="Polar residues" evidence="1">
    <location>
        <begin position="10"/>
        <end position="24"/>
    </location>
</feature>
<reference evidence="3" key="1">
    <citation type="journal article" date="2017" name="Front. Plant Sci.">
        <title>Climate Clever Clovers: New Paradigm to Reduce the Environmental Footprint of Ruminants by Breeding Low Methanogenic Forages Utilizing Haplotype Variation.</title>
        <authorList>
            <person name="Kaur P."/>
            <person name="Appels R."/>
            <person name="Bayer P.E."/>
            <person name="Keeble-Gagnere G."/>
            <person name="Wang J."/>
            <person name="Hirakawa H."/>
            <person name="Shirasawa K."/>
            <person name="Vercoe P."/>
            <person name="Stefanova K."/>
            <person name="Durmic Z."/>
            <person name="Nichols P."/>
            <person name="Revell C."/>
            <person name="Isobe S.N."/>
            <person name="Edwards D."/>
            <person name="Erskine W."/>
        </authorList>
    </citation>
    <scope>NUCLEOTIDE SEQUENCE [LARGE SCALE GENOMIC DNA]</scope>
    <source>
        <strain evidence="3">cv. Daliak</strain>
    </source>
</reference>
<dbReference type="Proteomes" id="UP000242715">
    <property type="component" value="Unassembled WGS sequence"/>
</dbReference>
<name>A0A2Z6PBS6_TRISU</name>
<evidence type="ECO:0000313" key="2">
    <source>
        <dbReference type="EMBL" id="GAU41939.1"/>
    </source>
</evidence>
<evidence type="ECO:0000256" key="1">
    <source>
        <dbReference type="SAM" id="MobiDB-lite"/>
    </source>
</evidence>
<gene>
    <name evidence="2" type="ORF">TSUD_380440</name>
</gene>
<organism evidence="2 3">
    <name type="scientific">Trifolium subterraneum</name>
    <name type="common">Subterranean clover</name>
    <dbReference type="NCBI Taxonomy" id="3900"/>
    <lineage>
        <taxon>Eukaryota</taxon>
        <taxon>Viridiplantae</taxon>
        <taxon>Streptophyta</taxon>
        <taxon>Embryophyta</taxon>
        <taxon>Tracheophyta</taxon>
        <taxon>Spermatophyta</taxon>
        <taxon>Magnoliopsida</taxon>
        <taxon>eudicotyledons</taxon>
        <taxon>Gunneridae</taxon>
        <taxon>Pentapetalae</taxon>
        <taxon>rosids</taxon>
        <taxon>fabids</taxon>
        <taxon>Fabales</taxon>
        <taxon>Fabaceae</taxon>
        <taxon>Papilionoideae</taxon>
        <taxon>50 kb inversion clade</taxon>
        <taxon>NPAAA clade</taxon>
        <taxon>Hologalegina</taxon>
        <taxon>IRL clade</taxon>
        <taxon>Trifolieae</taxon>
        <taxon>Trifolium</taxon>
    </lineage>
</organism>
<dbReference type="AlphaFoldDB" id="A0A2Z6PBS6"/>
<keyword evidence="3" id="KW-1185">Reference proteome</keyword>
<protein>
    <submittedName>
        <fullName evidence="2">Uncharacterized protein</fullName>
    </submittedName>
</protein>
<accession>A0A2Z6PBS6</accession>